<evidence type="ECO:0000313" key="7">
    <source>
        <dbReference type="Proteomes" id="UP000694723"/>
    </source>
</evidence>
<accession>A0A8D1UGK0</accession>
<dbReference type="InterPro" id="IPR050196">
    <property type="entry name" value="Cytochrome_P450_Monoox"/>
</dbReference>
<evidence type="ECO:0000256" key="4">
    <source>
        <dbReference type="ARBA" id="ARBA00023004"/>
    </source>
</evidence>
<dbReference type="GO" id="GO:0020037">
    <property type="term" value="F:heme binding"/>
    <property type="evidence" value="ECO:0007669"/>
    <property type="project" value="InterPro"/>
</dbReference>
<dbReference type="PANTHER" id="PTHR24291">
    <property type="entry name" value="CYTOCHROME P450 FAMILY 4"/>
    <property type="match status" value="1"/>
</dbReference>
<proteinExistence type="inferred from homology"/>
<dbReference type="GO" id="GO:0005506">
    <property type="term" value="F:iron ion binding"/>
    <property type="evidence" value="ECO:0007669"/>
    <property type="project" value="InterPro"/>
</dbReference>
<keyword evidence="5" id="KW-0812">Transmembrane</keyword>
<evidence type="ECO:0008006" key="8">
    <source>
        <dbReference type="Google" id="ProtNLM"/>
    </source>
</evidence>
<dbReference type="SUPFAM" id="SSF48264">
    <property type="entry name" value="Cytochrome P450"/>
    <property type="match status" value="1"/>
</dbReference>
<name>A0A8D1UGK0_PIG</name>
<dbReference type="InterPro" id="IPR036396">
    <property type="entry name" value="Cyt_P450_sf"/>
</dbReference>
<keyword evidence="4" id="KW-0408">Iron</keyword>
<feature type="transmembrane region" description="Helical" evidence="5">
    <location>
        <begin position="13"/>
        <end position="34"/>
    </location>
</feature>
<dbReference type="PRINTS" id="PR00385">
    <property type="entry name" value="P450"/>
</dbReference>
<keyword evidence="5" id="KW-0472">Membrane</keyword>
<reference evidence="6" key="1">
    <citation type="submission" date="2025-08" db="UniProtKB">
        <authorList>
            <consortium name="Ensembl"/>
        </authorList>
    </citation>
    <scope>IDENTIFICATION</scope>
</reference>
<dbReference type="PANTHER" id="PTHR24291:SF149">
    <property type="entry name" value="CYTOCHROME P450 4B1"/>
    <property type="match status" value="1"/>
</dbReference>
<evidence type="ECO:0000256" key="2">
    <source>
        <dbReference type="ARBA" id="ARBA00022617"/>
    </source>
</evidence>
<keyword evidence="2" id="KW-0349">Heme</keyword>
<dbReference type="Proteomes" id="UP000694723">
    <property type="component" value="Unplaced"/>
</dbReference>
<evidence type="ECO:0000313" key="6">
    <source>
        <dbReference type="Ensembl" id="ENSSSCP00060002735.1"/>
    </source>
</evidence>
<dbReference type="Gene3D" id="1.10.630.10">
    <property type="entry name" value="Cytochrome P450"/>
    <property type="match status" value="1"/>
</dbReference>
<keyword evidence="3" id="KW-0479">Metal-binding</keyword>
<dbReference type="InterPro" id="IPR001128">
    <property type="entry name" value="Cyt_P450"/>
</dbReference>
<dbReference type="GO" id="GO:0004497">
    <property type="term" value="F:monooxygenase activity"/>
    <property type="evidence" value="ECO:0007669"/>
    <property type="project" value="InterPro"/>
</dbReference>
<evidence type="ECO:0000256" key="5">
    <source>
        <dbReference type="SAM" id="Phobius"/>
    </source>
</evidence>
<dbReference type="Pfam" id="PF00067">
    <property type="entry name" value="p450"/>
    <property type="match status" value="1"/>
</dbReference>
<dbReference type="InterPro" id="IPR002401">
    <property type="entry name" value="Cyt_P450_E_grp-I"/>
</dbReference>
<organism evidence="6 7">
    <name type="scientific">Sus scrofa</name>
    <name type="common">Pig</name>
    <dbReference type="NCBI Taxonomy" id="9823"/>
    <lineage>
        <taxon>Eukaryota</taxon>
        <taxon>Metazoa</taxon>
        <taxon>Chordata</taxon>
        <taxon>Craniata</taxon>
        <taxon>Vertebrata</taxon>
        <taxon>Euteleostomi</taxon>
        <taxon>Mammalia</taxon>
        <taxon>Eutheria</taxon>
        <taxon>Laurasiatheria</taxon>
        <taxon>Artiodactyla</taxon>
        <taxon>Suina</taxon>
        <taxon>Suidae</taxon>
        <taxon>Sus</taxon>
    </lineage>
</organism>
<dbReference type="AlphaFoldDB" id="A0A8D1UGK0"/>
<sequence length="448" mass="51152">MVPALLSLSLSHLSLWALGLILALGVLKLTSLLLRRQMLARAMDKFPGPPTHWIFGHALEIQQTGSLDKMVSWAHQFPHAHPLWLGPFLGFLNIYEPEYAKAVYSRGGEGSRERWDLLRAEGKGLLVLHGPKWFQHRKLLTPGFHHDVLKPYVAVMANSARVMLDGGERTGRERCGWDWVCNGATRGISAVGEGLSMSFPPSRSDNAYHLAVRDLTLLMQQRLSSFQYHNDFIYWLTPHGRRFLRACRVAHDHTDQVIRERKAALQDKEEQERIQSRRHLDFLDILLGAQDEDRVKLSDADLRAEVDTFMFGGHDTTTSGISWFLYCMALNPEHQHRCREEIREILGDRDSIQGEDLGKMTYLTMCIRESFRLYPPVPQVYRQLSEPVSFVDGRSLPAGSLISLHIYALHRNSAVWPDPEVFDPLRFSLENMAGRHPFAFLPFSAGPR</sequence>
<dbReference type="PRINTS" id="PR00463">
    <property type="entry name" value="EP450I"/>
</dbReference>
<dbReference type="Ensembl" id="ENSSSCT00060007634.1">
    <property type="protein sequence ID" value="ENSSSCP00060002735.1"/>
    <property type="gene ID" value="ENSSSCG00060006024.1"/>
</dbReference>
<dbReference type="GO" id="GO:0016705">
    <property type="term" value="F:oxidoreductase activity, acting on paired donors, with incorporation or reduction of molecular oxygen"/>
    <property type="evidence" value="ECO:0007669"/>
    <property type="project" value="InterPro"/>
</dbReference>
<evidence type="ECO:0000256" key="3">
    <source>
        <dbReference type="ARBA" id="ARBA00022723"/>
    </source>
</evidence>
<keyword evidence="5" id="KW-1133">Transmembrane helix</keyword>
<protein>
    <recommendedName>
        <fullName evidence="8">Cytochrome P450 4B1</fullName>
    </recommendedName>
</protein>
<evidence type="ECO:0000256" key="1">
    <source>
        <dbReference type="ARBA" id="ARBA00010617"/>
    </source>
</evidence>
<comment type="similarity">
    <text evidence="1">Belongs to the cytochrome P450 family.</text>
</comment>